<name>A0A7S2L870_9STRA</name>
<keyword evidence="1" id="KW-0853">WD repeat</keyword>
<gene>
    <name evidence="5" type="ORF">LDAN0321_LOCUS15580</name>
</gene>
<feature type="region of interest" description="Disordered" evidence="4">
    <location>
        <begin position="90"/>
        <end position="117"/>
    </location>
</feature>
<feature type="region of interest" description="Disordered" evidence="4">
    <location>
        <begin position="370"/>
        <end position="394"/>
    </location>
</feature>
<keyword evidence="2" id="KW-0677">Repeat</keyword>
<evidence type="ECO:0000256" key="2">
    <source>
        <dbReference type="ARBA" id="ARBA00022737"/>
    </source>
</evidence>
<dbReference type="GO" id="GO:0005737">
    <property type="term" value="C:cytoplasm"/>
    <property type="evidence" value="ECO:0007669"/>
    <property type="project" value="UniProtKB-ARBA"/>
</dbReference>
<evidence type="ECO:0000256" key="4">
    <source>
        <dbReference type="SAM" id="MobiDB-lite"/>
    </source>
</evidence>
<dbReference type="Gene3D" id="2.130.10.10">
    <property type="entry name" value="YVTN repeat-like/Quinoprotein amine dehydrogenase"/>
    <property type="match status" value="1"/>
</dbReference>
<dbReference type="SMART" id="SM00320">
    <property type="entry name" value="WD40"/>
    <property type="match status" value="4"/>
</dbReference>
<dbReference type="PANTHER" id="PTHR11227">
    <property type="entry name" value="WD-REPEAT PROTEIN INTERACTING WITH PHOSPHOINOSIDES WIPI -RELATED"/>
    <property type="match status" value="1"/>
</dbReference>
<reference evidence="5" key="1">
    <citation type="submission" date="2021-01" db="EMBL/GenBank/DDBJ databases">
        <authorList>
            <person name="Corre E."/>
            <person name="Pelletier E."/>
            <person name="Niang G."/>
            <person name="Scheremetjew M."/>
            <person name="Finn R."/>
            <person name="Kale V."/>
            <person name="Holt S."/>
            <person name="Cochrane G."/>
            <person name="Meng A."/>
            <person name="Brown T."/>
            <person name="Cohen L."/>
        </authorList>
    </citation>
    <scope>NUCLEOTIDE SEQUENCE</scope>
    <source>
        <strain evidence="5">B650</strain>
    </source>
</reference>
<accession>A0A7S2L870</accession>
<evidence type="ECO:0000256" key="3">
    <source>
        <dbReference type="ARBA" id="ARBA00025740"/>
    </source>
</evidence>
<sequence length="544" mass="58829">MEDFNTEILHQQQSQTTNTSYCNTCTTMKKNQQQQERDEFHQDSTMSMRKSLDRENILSLSFNQDGSCLAVGTTRGFRIYNVSPFRETFRREGGDKQNDHTSSTITNASSTSNMNTNTPPAAAVGTSGGIGIVEMLFRCNLLAIVGGGSFPQYPANKVMIYDDHQSKCIGELSFRQKVMAVKLRRDRIAAATSTKVYLYNFADLSLLDQIHTIANPRGLLALSPGSNTTLACPSIVRGHVRLELYSTRKSLLIEAHETELAALTLSMDGKLLGTASVKGTLIRVFDAQTGVKLHELRRGTERADIACIAFSTPIETATTSQTAASSSSSASHHYQWLATCSNKGTAHVFSLAQSVCNASACESGAYKHTLKSSSTNNNSKDNNINNGIGSSTSSTSGSLLGIPSAAYTWNSLSNAYSSAVSTMPSMMQNNKSYSQVRGLKDPKLCTFVQWPSSSNRSSNSISAKPPHLAIVGGDGSFWLVDFEKGGEAERLVYHSFFHDGAENVSVGGNAPHEFQVEACYGSIDDRTSSCDSVLEEGFVSIDGT</sequence>
<dbReference type="InterPro" id="IPR048720">
    <property type="entry name" value="PROPPIN"/>
</dbReference>
<feature type="compositionally biased region" description="Low complexity" evidence="4">
    <location>
        <begin position="371"/>
        <end position="394"/>
    </location>
</feature>
<dbReference type="InterPro" id="IPR001680">
    <property type="entry name" value="WD40_rpt"/>
</dbReference>
<organism evidence="5">
    <name type="scientific">Leptocylindrus danicus</name>
    <dbReference type="NCBI Taxonomy" id="163516"/>
    <lineage>
        <taxon>Eukaryota</taxon>
        <taxon>Sar</taxon>
        <taxon>Stramenopiles</taxon>
        <taxon>Ochrophyta</taxon>
        <taxon>Bacillariophyta</taxon>
        <taxon>Coscinodiscophyceae</taxon>
        <taxon>Chaetocerotophycidae</taxon>
        <taxon>Leptocylindrales</taxon>
        <taxon>Leptocylindraceae</taxon>
        <taxon>Leptocylindrus</taxon>
    </lineage>
</organism>
<evidence type="ECO:0008006" key="6">
    <source>
        <dbReference type="Google" id="ProtNLM"/>
    </source>
</evidence>
<evidence type="ECO:0000313" key="5">
    <source>
        <dbReference type="EMBL" id="CAD9597682.1"/>
    </source>
</evidence>
<feature type="compositionally biased region" description="Basic and acidic residues" evidence="4">
    <location>
        <begin position="90"/>
        <end position="99"/>
    </location>
</feature>
<proteinExistence type="inferred from homology"/>
<feature type="compositionally biased region" description="Low complexity" evidence="4">
    <location>
        <begin position="101"/>
        <end position="117"/>
    </location>
</feature>
<dbReference type="InterPro" id="IPR015943">
    <property type="entry name" value="WD40/YVTN_repeat-like_dom_sf"/>
</dbReference>
<dbReference type="AlphaFoldDB" id="A0A7S2L870"/>
<dbReference type="EMBL" id="HBGY01025264">
    <property type="protein sequence ID" value="CAD9597682.1"/>
    <property type="molecule type" value="Transcribed_RNA"/>
</dbReference>
<dbReference type="Pfam" id="PF21032">
    <property type="entry name" value="PROPPIN"/>
    <property type="match status" value="1"/>
</dbReference>
<protein>
    <recommendedName>
        <fullName evidence="6">Autophagy-related protein 18</fullName>
    </recommendedName>
</protein>
<comment type="similarity">
    <text evidence="3">Belongs to the WD repeat PROPPIN family.</text>
</comment>
<evidence type="ECO:0000256" key="1">
    <source>
        <dbReference type="ARBA" id="ARBA00022574"/>
    </source>
</evidence>
<dbReference type="InterPro" id="IPR036322">
    <property type="entry name" value="WD40_repeat_dom_sf"/>
</dbReference>
<dbReference type="SUPFAM" id="SSF50978">
    <property type="entry name" value="WD40 repeat-like"/>
    <property type="match status" value="1"/>
</dbReference>